<dbReference type="PROSITE" id="PS51095">
    <property type="entry name" value="PTS_EIIA_TYPE_3"/>
    <property type="match status" value="1"/>
</dbReference>
<dbReference type="EMBL" id="JAHLFN010000022">
    <property type="protein sequence ID" value="MBU3841908.1"/>
    <property type="molecule type" value="Genomic_DNA"/>
</dbReference>
<evidence type="ECO:0000256" key="4">
    <source>
        <dbReference type="ARBA" id="ARBA00022683"/>
    </source>
</evidence>
<protein>
    <submittedName>
        <fullName evidence="8">PTS lactose/cellobiose transporter subunit IIA</fullName>
    </submittedName>
</protein>
<reference evidence="8" key="1">
    <citation type="journal article" date="2021" name="PeerJ">
        <title>Extensive microbial diversity within the chicken gut microbiome revealed by metagenomics and culture.</title>
        <authorList>
            <person name="Gilroy R."/>
            <person name="Ravi A."/>
            <person name="Getino M."/>
            <person name="Pursley I."/>
            <person name="Horton D.L."/>
            <person name="Alikhan N.F."/>
            <person name="Baker D."/>
            <person name="Gharbi K."/>
            <person name="Hall N."/>
            <person name="Watson M."/>
            <person name="Adriaenssens E.M."/>
            <person name="Foster-Nyarko E."/>
            <person name="Jarju S."/>
            <person name="Secka A."/>
            <person name="Antonio M."/>
            <person name="Oren A."/>
            <person name="Chaudhuri R.R."/>
            <person name="La Ragione R."/>
            <person name="Hildebrand F."/>
            <person name="Pallen M.J."/>
        </authorList>
    </citation>
    <scope>NUCLEOTIDE SEQUENCE</scope>
    <source>
        <strain evidence="8">A6-441</strain>
    </source>
</reference>
<evidence type="ECO:0000256" key="6">
    <source>
        <dbReference type="PIRSR" id="PIRSR000699-2"/>
    </source>
</evidence>
<evidence type="ECO:0000256" key="5">
    <source>
        <dbReference type="PIRSR" id="PIRSR000699-1"/>
    </source>
</evidence>
<name>A0A9E2KWT0_9FUSO</name>
<feature type="active site" description="Tele-phosphohistidine intermediate" evidence="5">
    <location>
        <position position="83"/>
    </location>
</feature>
<comment type="cofactor">
    <cofactor evidence="6">
        <name>Mg(2+)</name>
        <dbReference type="ChEBI" id="CHEBI:18420"/>
    </cofactor>
    <text evidence="6">Binds 1 Mg(2+) ion per trimer.</text>
</comment>
<dbReference type="SUPFAM" id="SSF46973">
    <property type="entry name" value="Enzyme IIa from lactose specific PTS, IIa-lac"/>
    <property type="match status" value="1"/>
</dbReference>
<dbReference type="GO" id="GO:0046872">
    <property type="term" value="F:metal ion binding"/>
    <property type="evidence" value="ECO:0007669"/>
    <property type="project" value="UniProtKB-KW"/>
</dbReference>
<sequence length="116" mass="13226">MNNTEIIPEEILEKIMTGVAVAGTAKSLGKEAIVKANEGNFEEARNLFLEAKKQFVEVHDCHFDFIQKEASGERVDLCLLLIHMEDHIMTTSLFLDTLEDQINLIERIHKIEAKIF</sequence>
<proteinExistence type="predicted"/>
<keyword evidence="6" id="KW-0460">Magnesium</keyword>
<feature type="binding site" evidence="6">
    <location>
        <position position="86"/>
    </location>
    <ligand>
        <name>Mg(2+)</name>
        <dbReference type="ChEBI" id="CHEBI:18420"/>
        <note>ligand shared between all trimeric partners</note>
    </ligand>
</feature>
<dbReference type="InterPro" id="IPR003188">
    <property type="entry name" value="PTS_IIA_lac/cel"/>
</dbReference>
<reference evidence="8" key="2">
    <citation type="submission" date="2021-04" db="EMBL/GenBank/DDBJ databases">
        <authorList>
            <person name="Gilroy R."/>
        </authorList>
    </citation>
    <scope>NUCLEOTIDE SEQUENCE</scope>
    <source>
        <strain evidence="8">A6-441</strain>
    </source>
</reference>
<dbReference type="InterPro" id="IPR036542">
    <property type="entry name" value="PTS_IIA_lac/cel_sf"/>
</dbReference>
<dbReference type="PIRSF" id="PIRSF000699">
    <property type="entry name" value="PTS_IILac_III"/>
    <property type="match status" value="1"/>
</dbReference>
<evidence type="ECO:0000313" key="8">
    <source>
        <dbReference type="EMBL" id="MBU3841908.1"/>
    </source>
</evidence>
<dbReference type="PANTHER" id="PTHR34382">
    <property type="entry name" value="PTS SYSTEM N,N'-DIACETYLCHITOBIOSE-SPECIFIC EIIA COMPONENT"/>
    <property type="match status" value="1"/>
</dbReference>
<gene>
    <name evidence="8" type="ORF">IAA47_02825</name>
</gene>
<evidence type="ECO:0000313" key="9">
    <source>
        <dbReference type="Proteomes" id="UP000724657"/>
    </source>
</evidence>
<keyword evidence="1" id="KW-0813">Transport</keyword>
<keyword evidence="3" id="KW-0808">Transferase</keyword>
<accession>A0A9E2KWT0</accession>
<evidence type="ECO:0000256" key="7">
    <source>
        <dbReference type="PROSITE-ProRule" id="PRU00418"/>
    </source>
</evidence>
<keyword evidence="6" id="KW-0479">Metal-binding</keyword>
<comment type="caution">
    <text evidence="8">The sequence shown here is derived from an EMBL/GenBank/DDBJ whole genome shotgun (WGS) entry which is preliminary data.</text>
</comment>
<dbReference type="GO" id="GO:0016740">
    <property type="term" value="F:transferase activity"/>
    <property type="evidence" value="ECO:0007669"/>
    <property type="project" value="UniProtKB-KW"/>
</dbReference>
<dbReference type="AlphaFoldDB" id="A0A9E2KWT0"/>
<feature type="modified residue" description="Phosphohistidine; by HPr" evidence="7">
    <location>
        <position position="83"/>
    </location>
</feature>
<evidence type="ECO:0000256" key="2">
    <source>
        <dbReference type="ARBA" id="ARBA00022597"/>
    </source>
</evidence>
<keyword evidence="4" id="KW-0598">Phosphotransferase system</keyword>
<organism evidence="8 9">
    <name type="scientific">Candidatus Fusobacterium pullicola</name>
    <dbReference type="NCBI Taxonomy" id="2838601"/>
    <lineage>
        <taxon>Bacteria</taxon>
        <taxon>Fusobacteriati</taxon>
        <taxon>Fusobacteriota</taxon>
        <taxon>Fusobacteriia</taxon>
        <taxon>Fusobacteriales</taxon>
        <taxon>Fusobacteriaceae</taxon>
        <taxon>Fusobacterium</taxon>
    </lineage>
</organism>
<dbReference type="Proteomes" id="UP000724657">
    <property type="component" value="Unassembled WGS sequence"/>
</dbReference>
<dbReference type="GO" id="GO:0009401">
    <property type="term" value="P:phosphoenolpyruvate-dependent sugar phosphotransferase system"/>
    <property type="evidence" value="ECO:0007669"/>
    <property type="project" value="UniProtKB-KW"/>
</dbReference>
<evidence type="ECO:0000256" key="1">
    <source>
        <dbReference type="ARBA" id="ARBA00022448"/>
    </source>
</evidence>
<keyword evidence="2" id="KW-0762">Sugar transport</keyword>
<dbReference type="Pfam" id="PF02255">
    <property type="entry name" value="PTS_IIA"/>
    <property type="match status" value="1"/>
</dbReference>
<dbReference type="PANTHER" id="PTHR34382:SF7">
    <property type="entry name" value="PTS SYSTEM N,N'-DIACETYLCHITOBIOSE-SPECIFIC EIIA COMPONENT"/>
    <property type="match status" value="1"/>
</dbReference>
<evidence type="ECO:0000256" key="3">
    <source>
        <dbReference type="ARBA" id="ARBA00022679"/>
    </source>
</evidence>
<dbReference type="Gene3D" id="1.20.58.80">
    <property type="entry name" value="Phosphotransferase system, lactose/cellobiose-type IIA subunit"/>
    <property type="match status" value="1"/>
</dbReference>